<dbReference type="SMART" id="SM01172">
    <property type="entry name" value="DUF3700"/>
    <property type="match status" value="1"/>
</dbReference>
<gene>
    <name evidence="2" type="ORF">EUGRSUZ_D00640</name>
</gene>
<dbReference type="eggNOG" id="ENOG502QT9K">
    <property type="taxonomic scope" value="Eukaryota"/>
</dbReference>
<protein>
    <recommendedName>
        <fullName evidence="1">DUF3700 domain-containing protein</fullName>
    </recommendedName>
</protein>
<proteinExistence type="predicted"/>
<feature type="domain" description="DUF3700" evidence="1">
    <location>
        <begin position="61"/>
        <end position="299"/>
    </location>
</feature>
<dbReference type="AlphaFoldDB" id="A0A059CDC3"/>
<dbReference type="InterPro" id="IPR029055">
    <property type="entry name" value="Ntn_hydrolases_N"/>
</dbReference>
<sequence>MYKYAPKTGRSPPSSSIHPIFSKTHCFIDFQGRFQALFKFESLFFLWEFDCGIAKKGRKMLGIFKKGLAHPPQELNSPHPMQAAAAAATREPKFPREILEDFLATHQSGSSSSNAFSVSFEDGALLAYARPEKSYSVHQRLFCGMDDIYCIFRGSLNNLCSLIKQYGLNKGANEAILVVEAYRTLRDRGPYPADQVLKDLDGDYSFVLYDGKARTVFAASGAEEGVRLFWGIAADGSLVISDNLEAVKGSCAKSFAPFPAGCMFHSEHGLMSFEHPRNKVKAMSRIDSEGVMCGANFKVDVQSKVQAMPRVGSEADWAIWGQNAI</sequence>
<dbReference type="InterPro" id="IPR044828">
    <property type="entry name" value="TSJT1-like"/>
</dbReference>
<dbReference type="PANTHER" id="PTHR45952">
    <property type="entry name" value="ALUMINUM INDUCED PROTEIN WITH YGL AND LRDR MOTIFS"/>
    <property type="match status" value="1"/>
</dbReference>
<accession>A0A059CDC3</accession>
<dbReference type="Pfam" id="PF12481">
    <property type="entry name" value="DUF3700"/>
    <property type="match status" value="1"/>
</dbReference>
<dbReference type="InterPro" id="IPR024286">
    <property type="entry name" value="DUF3700"/>
</dbReference>
<name>A0A059CDC3_EUCGR</name>
<dbReference type="PANTHER" id="PTHR45952:SF6">
    <property type="entry name" value="STEM-SPECIFIC PROTEIN TSJT1-LIKE"/>
    <property type="match status" value="1"/>
</dbReference>
<dbReference type="FunCoup" id="A0A059CDC3">
    <property type="interactions" value="69"/>
</dbReference>
<evidence type="ECO:0000313" key="2">
    <source>
        <dbReference type="EMBL" id="KCW76264.1"/>
    </source>
</evidence>
<reference evidence="2" key="1">
    <citation type="submission" date="2013-07" db="EMBL/GenBank/DDBJ databases">
        <title>The genome of Eucalyptus grandis.</title>
        <authorList>
            <person name="Schmutz J."/>
            <person name="Hayes R."/>
            <person name="Myburg A."/>
            <person name="Tuskan G."/>
            <person name="Grattapaglia D."/>
            <person name="Rokhsar D.S."/>
        </authorList>
    </citation>
    <scope>NUCLEOTIDE SEQUENCE</scope>
    <source>
        <tissue evidence="2">Leaf extractions</tissue>
    </source>
</reference>
<dbReference type="SUPFAM" id="SSF56235">
    <property type="entry name" value="N-terminal nucleophile aminohydrolases (Ntn hydrolases)"/>
    <property type="match status" value="1"/>
</dbReference>
<dbReference type="InParanoid" id="A0A059CDC3"/>
<evidence type="ECO:0000259" key="1">
    <source>
        <dbReference type="SMART" id="SM01172"/>
    </source>
</evidence>
<organism evidence="2">
    <name type="scientific">Eucalyptus grandis</name>
    <name type="common">Flooded gum</name>
    <dbReference type="NCBI Taxonomy" id="71139"/>
    <lineage>
        <taxon>Eukaryota</taxon>
        <taxon>Viridiplantae</taxon>
        <taxon>Streptophyta</taxon>
        <taxon>Embryophyta</taxon>
        <taxon>Tracheophyta</taxon>
        <taxon>Spermatophyta</taxon>
        <taxon>Magnoliopsida</taxon>
        <taxon>eudicotyledons</taxon>
        <taxon>Gunneridae</taxon>
        <taxon>Pentapetalae</taxon>
        <taxon>rosids</taxon>
        <taxon>malvids</taxon>
        <taxon>Myrtales</taxon>
        <taxon>Myrtaceae</taxon>
        <taxon>Myrtoideae</taxon>
        <taxon>Eucalypteae</taxon>
        <taxon>Eucalyptus</taxon>
    </lineage>
</organism>
<dbReference type="EMBL" id="KK198756">
    <property type="protein sequence ID" value="KCW76264.1"/>
    <property type="molecule type" value="Genomic_DNA"/>
</dbReference>
<dbReference type="Gramene" id="KCW76264">
    <property type="protein sequence ID" value="KCW76264"/>
    <property type="gene ID" value="EUGRSUZ_D00640"/>
</dbReference>
<dbReference type="STRING" id="71139.A0A059CDC3"/>
<dbReference type="Gene3D" id="3.60.20.10">
    <property type="entry name" value="Glutamine Phosphoribosylpyrophosphate, subunit 1, domain 1"/>
    <property type="match status" value="1"/>
</dbReference>